<evidence type="ECO:0000313" key="2">
    <source>
        <dbReference type="EMBL" id="KAG1809318.1"/>
    </source>
</evidence>
<proteinExistence type="predicted"/>
<name>A0A9P7J8T6_9AGAM</name>
<organism evidence="2 3">
    <name type="scientific">Suillus subaureus</name>
    <dbReference type="NCBI Taxonomy" id="48587"/>
    <lineage>
        <taxon>Eukaryota</taxon>
        <taxon>Fungi</taxon>
        <taxon>Dikarya</taxon>
        <taxon>Basidiomycota</taxon>
        <taxon>Agaricomycotina</taxon>
        <taxon>Agaricomycetes</taxon>
        <taxon>Agaricomycetidae</taxon>
        <taxon>Boletales</taxon>
        <taxon>Suillineae</taxon>
        <taxon>Suillaceae</taxon>
        <taxon>Suillus</taxon>
    </lineage>
</organism>
<keyword evidence="3" id="KW-1185">Reference proteome</keyword>
<dbReference type="RefSeq" id="XP_041189144.1">
    <property type="nucleotide sequence ID" value="XM_041343633.1"/>
</dbReference>
<protein>
    <submittedName>
        <fullName evidence="2">Uncharacterized protein</fullName>
    </submittedName>
</protein>
<feature type="transmembrane region" description="Helical" evidence="1">
    <location>
        <begin position="95"/>
        <end position="117"/>
    </location>
</feature>
<accession>A0A9P7J8T6</accession>
<keyword evidence="1" id="KW-0472">Membrane</keyword>
<dbReference type="AlphaFoldDB" id="A0A9P7J8T6"/>
<sequence length="196" mass="21703">MMRLSRGTYRGPTDPRIPEAHLIQIIIYLFRVYDVLPPPFSASRMATTSNWYSQLNSVTFRCMRGVSDLDVYAGPTNRSEIQPSPLHAHPSIRKVVISLWGLVVACAGWGVLVLYIYDTKSSKSYSGEILMSEGCSVVDYGSYPLGCCLHCSEHIANVIRDAGDWGSGTGQRGITLATNPRSRASQIFSFLHLSLR</sequence>
<dbReference type="GeneID" id="64637649"/>
<comment type="caution">
    <text evidence="2">The sequence shown here is derived from an EMBL/GenBank/DDBJ whole genome shotgun (WGS) entry which is preliminary data.</text>
</comment>
<dbReference type="OrthoDB" id="2688021at2759"/>
<dbReference type="Proteomes" id="UP000807769">
    <property type="component" value="Unassembled WGS sequence"/>
</dbReference>
<evidence type="ECO:0000256" key="1">
    <source>
        <dbReference type="SAM" id="Phobius"/>
    </source>
</evidence>
<keyword evidence="1" id="KW-1133">Transmembrane helix</keyword>
<gene>
    <name evidence="2" type="ORF">BJ212DRAFT_603118</name>
</gene>
<evidence type="ECO:0000313" key="3">
    <source>
        <dbReference type="Proteomes" id="UP000807769"/>
    </source>
</evidence>
<keyword evidence="1" id="KW-0812">Transmembrane</keyword>
<reference evidence="2" key="1">
    <citation type="journal article" date="2020" name="New Phytol.">
        <title>Comparative genomics reveals dynamic genome evolution in host specialist ectomycorrhizal fungi.</title>
        <authorList>
            <person name="Lofgren L.A."/>
            <person name="Nguyen N.H."/>
            <person name="Vilgalys R."/>
            <person name="Ruytinx J."/>
            <person name="Liao H.L."/>
            <person name="Branco S."/>
            <person name="Kuo A."/>
            <person name="LaButti K."/>
            <person name="Lipzen A."/>
            <person name="Andreopoulos W."/>
            <person name="Pangilinan J."/>
            <person name="Riley R."/>
            <person name="Hundley H."/>
            <person name="Na H."/>
            <person name="Barry K."/>
            <person name="Grigoriev I.V."/>
            <person name="Stajich J.E."/>
            <person name="Kennedy P.G."/>
        </authorList>
    </citation>
    <scope>NUCLEOTIDE SEQUENCE</scope>
    <source>
        <strain evidence="2">MN1</strain>
    </source>
</reference>
<dbReference type="EMBL" id="JABBWG010000034">
    <property type="protein sequence ID" value="KAG1809318.1"/>
    <property type="molecule type" value="Genomic_DNA"/>
</dbReference>